<dbReference type="InParanoid" id="A0A4V3SIR3"/>
<dbReference type="Gene3D" id="3.40.50.1820">
    <property type="entry name" value="alpha/beta hydrolase"/>
    <property type="match status" value="1"/>
</dbReference>
<dbReference type="OrthoDB" id="5954035at2759"/>
<dbReference type="AlphaFoldDB" id="A0A4V3SIR3"/>
<proteinExistence type="inferred from homology"/>
<dbReference type="InterPro" id="IPR050960">
    <property type="entry name" value="AB_hydrolase_4_sf"/>
</dbReference>
<dbReference type="InterPro" id="IPR012020">
    <property type="entry name" value="ABHD4"/>
</dbReference>
<sequence length="445" mass="49221">MTKPHFIHSASTVLLRSKNGAKTALADLIPPLVPSYTGNPLLFNGHLQTAYSVVKYHDPFPIYYARKLFLNPADGGHFAVDFVLPEPTNSPPSSSNTSTSDASGDTTKPAPATEDPELPPRTRFMTDPESTEIDAGDPEDSTPMLIVLHGLTGGSHELYLRAMLHPIVSPSVGFAACVINARGCALSKITSKQLFNAKFTDDVRLLVKHLRKAYPKRPLFAVGFSLGANILTNYLGEEAERCELRAAAVVSNPWNLELTDNGLHRTWIGHHVYSKVLGGNLRRLFELHRPHLTQDPRILPDAHTRMTHAYDFDREVTAKVFGYHTVGSYYRAASSIDKLLSVRIPTLIIHAKDDPIVMDGAAPYDEVKANPWTFMVATEGGGHIGWFEWNGERWFPKPIVAFFREMVGVEKVVEQEVWVDAVGYREGREGDGVALGVTGKREESE</sequence>
<evidence type="ECO:0000313" key="6">
    <source>
        <dbReference type="Proteomes" id="UP000298138"/>
    </source>
</evidence>
<comment type="similarity">
    <text evidence="1">Belongs to the AB hydrolase superfamily. AB hydrolase 4 family.</text>
</comment>
<feature type="domain" description="AB hydrolase-1" evidence="4">
    <location>
        <begin position="143"/>
        <end position="385"/>
    </location>
</feature>
<dbReference type="EMBL" id="ML220121">
    <property type="protein sequence ID" value="TGZ81065.1"/>
    <property type="molecule type" value="Genomic_DNA"/>
</dbReference>
<dbReference type="GO" id="GO:0047372">
    <property type="term" value="F:monoacylglycerol lipase activity"/>
    <property type="evidence" value="ECO:0007669"/>
    <property type="project" value="TreeGrafter"/>
</dbReference>
<gene>
    <name evidence="5" type="ORF">EX30DRAFT_341039</name>
</gene>
<protein>
    <submittedName>
        <fullName evidence="5">AB-hydrolase YheT</fullName>
    </submittedName>
</protein>
<evidence type="ECO:0000259" key="4">
    <source>
        <dbReference type="Pfam" id="PF00561"/>
    </source>
</evidence>
<feature type="active site" description="Charge relay system" evidence="2">
    <location>
        <position position="354"/>
    </location>
</feature>
<dbReference type="InterPro" id="IPR029058">
    <property type="entry name" value="AB_hydrolase_fold"/>
</dbReference>
<feature type="active site" description="Charge relay system" evidence="2">
    <location>
        <position position="383"/>
    </location>
</feature>
<dbReference type="PANTHER" id="PTHR10794">
    <property type="entry name" value="ABHYDROLASE DOMAIN-CONTAINING PROTEIN"/>
    <property type="match status" value="1"/>
</dbReference>
<dbReference type="Proteomes" id="UP000298138">
    <property type="component" value="Unassembled WGS sequence"/>
</dbReference>
<dbReference type="SUPFAM" id="SSF53474">
    <property type="entry name" value="alpha/beta-Hydrolases"/>
    <property type="match status" value="1"/>
</dbReference>
<dbReference type="GO" id="GO:0008126">
    <property type="term" value="F:acetylesterase activity"/>
    <property type="evidence" value="ECO:0007669"/>
    <property type="project" value="TreeGrafter"/>
</dbReference>
<feature type="active site" description="Charge relay system" evidence="2">
    <location>
        <position position="225"/>
    </location>
</feature>
<dbReference type="FunCoup" id="A0A4V3SIR3">
    <property type="interactions" value="256"/>
</dbReference>
<dbReference type="PIRSF" id="PIRSF005211">
    <property type="entry name" value="Ab_hydro_YheT"/>
    <property type="match status" value="1"/>
</dbReference>
<feature type="compositionally biased region" description="Low complexity" evidence="3">
    <location>
        <begin position="91"/>
        <end position="100"/>
    </location>
</feature>
<keyword evidence="5" id="KW-0378">Hydrolase</keyword>
<reference evidence="5 6" key="1">
    <citation type="submission" date="2019-04" db="EMBL/GenBank/DDBJ databases">
        <title>Comparative genomics and transcriptomics to analyze fruiting body development in filamentous ascomycetes.</title>
        <authorList>
            <consortium name="DOE Joint Genome Institute"/>
            <person name="Lutkenhaus R."/>
            <person name="Traeger S."/>
            <person name="Breuer J."/>
            <person name="Kuo A."/>
            <person name="Lipzen A."/>
            <person name="Pangilinan J."/>
            <person name="Dilworth D."/>
            <person name="Sandor L."/>
            <person name="Poggeler S."/>
            <person name="Barry K."/>
            <person name="Grigoriev I.V."/>
            <person name="Nowrousian M."/>
        </authorList>
    </citation>
    <scope>NUCLEOTIDE SEQUENCE [LARGE SCALE GENOMIC DNA]</scope>
    <source>
        <strain evidence="5 6">CBS 389.68</strain>
    </source>
</reference>
<dbReference type="GO" id="GO:0051793">
    <property type="term" value="P:medium-chain fatty acid catabolic process"/>
    <property type="evidence" value="ECO:0007669"/>
    <property type="project" value="TreeGrafter"/>
</dbReference>
<evidence type="ECO:0000313" key="5">
    <source>
        <dbReference type="EMBL" id="TGZ81065.1"/>
    </source>
</evidence>
<feature type="region of interest" description="Disordered" evidence="3">
    <location>
        <begin position="84"/>
        <end position="140"/>
    </location>
</feature>
<evidence type="ECO:0000256" key="3">
    <source>
        <dbReference type="SAM" id="MobiDB-lite"/>
    </source>
</evidence>
<accession>A0A4V3SIR3</accession>
<dbReference type="STRING" id="341454.A0A4V3SIR3"/>
<keyword evidence="6" id="KW-1185">Reference proteome</keyword>
<dbReference type="PANTHER" id="PTHR10794:SF63">
    <property type="entry name" value="ALPHA_BETA HYDROLASE 1, ISOFORM A"/>
    <property type="match status" value="1"/>
</dbReference>
<dbReference type="GO" id="GO:0051792">
    <property type="term" value="P:medium-chain fatty acid biosynthetic process"/>
    <property type="evidence" value="ECO:0007669"/>
    <property type="project" value="TreeGrafter"/>
</dbReference>
<name>A0A4V3SIR3_9PEZI</name>
<evidence type="ECO:0000256" key="2">
    <source>
        <dbReference type="PIRSR" id="PIRSR005211-1"/>
    </source>
</evidence>
<feature type="compositionally biased region" description="Acidic residues" evidence="3">
    <location>
        <begin position="129"/>
        <end position="140"/>
    </location>
</feature>
<organism evidence="5 6">
    <name type="scientific">Ascodesmis nigricans</name>
    <dbReference type="NCBI Taxonomy" id="341454"/>
    <lineage>
        <taxon>Eukaryota</taxon>
        <taxon>Fungi</taxon>
        <taxon>Dikarya</taxon>
        <taxon>Ascomycota</taxon>
        <taxon>Pezizomycotina</taxon>
        <taxon>Pezizomycetes</taxon>
        <taxon>Pezizales</taxon>
        <taxon>Ascodesmidaceae</taxon>
        <taxon>Ascodesmis</taxon>
    </lineage>
</organism>
<dbReference type="InterPro" id="IPR000073">
    <property type="entry name" value="AB_hydrolase_1"/>
</dbReference>
<dbReference type="Pfam" id="PF00561">
    <property type="entry name" value="Abhydrolase_1"/>
    <property type="match status" value="1"/>
</dbReference>
<evidence type="ECO:0000256" key="1">
    <source>
        <dbReference type="ARBA" id="ARBA00010884"/>
    </source>
</evidence>